<sequence>MTSPKKSRPRLDPQQVTLALFLAHTYLEYHLPAKANALLHALQVSGAATGNVYVLRAIALVRMEKPEQALALLDEAALKGELAPGYHLVRAQALAVSGRHGEATEAFRCFMDSPESAYAPETPGQGILRDRRISQD</sequence>
<accession>A0A378YW10</accession>
<dbReference type="InterPro" id="IPR011990">
    <property type="entry name" value="TPR-like_helical_dom_sf"/>
</dbReference>
<organism evidence="2 3">
    <name type="scientific">Pandoraea pnomenusa</name>
    <dbReference type="NCBI Taxonomy" id="93220"/>
    <lineage>
        <taxon>Bacteria</taxon>
        <taxon>Pseudomonadati</taxon>
        <taxon>Pseudomonadota</taxon>
        <taxon>Betaproteobacteria</taxon>
        <taxon>Burkholderiales</taxon>
        <taxon>Burkholderiaceae</taxon>
        <taxon>Pandoraea</taxon>
    </lineage>
</organism>
<dbReference type="KEGG" id="ppnm:LV28_25460"/>
<evidence type="ECO:0000313" key="2">
    <source>
        <dbReference type="EMBL" id="SUA80631.1"/>
    </source>
</evidence>
<dbReference type="RefSeq" id="WP_048806535.1">
    <property type="nucleotide sequence ID" value="NZ_CP009553.3"/>
</dbReference>
<dbReference type="SUPFAM" id="SSF48452">
    <property type="entry name" value="TPR-like"/>
    <property type="match status" value="1"/>
</dbReference>
<dbReference type="Gene3D" id="1.25.40.10">
    <property type="entry name" value="Tetratricopeptide repeat domain"/>
    <property type="match status" value="1"/>
</dbReference>
<evidence type="ECO:0000313" key="3">
    <source>
        <dbReference type="Proteomes" id="UP000254573"/>
    </source>
</evidence>
<gene>
    <name evidence="2" type="ORF">NCTC13160_03846</name>
</gene>
<protein>
    <recommendedName>
        <fullName evidence="4">Zn-dependent protease, contains TPR repeats</fullName>
    </recommendedName>
</protein>
<evidence type="ECO:0000256" key="1">
    <source>
        <dbReference type="SAM" id="MobiDB-lite"/>
    </source>
</evidence>
<dbReference type="AlphaFoldDB" id="A0A378YW10"/>
<name>A0A378YW10_9BURK</name>
<feature type="region of interest" description="Disordered" evidence="1">
    <location>
        <begin position="117"/>
        <end position="136"/>
    </location>
</feature>
<proteinExistence type="predicted"/>
<reference evidence="2 3" key="1">
    <citation type="submission" date="2018-06" db="EMBL/GenBank/DDBJ databases">
        <authorList>
            <consortium name="Pathogen Informatics"/>
            <person name="Doyle S."/>
        </authorList>
    </citation>
    <scope>NUCLEOTIDE SEQUENCE [LARGE SCALE GENOMIC DNA]</scope>
    <source>
        <strain evidence="2 3">NCTC13160</strain>
    </source>
</reference>
<evidence type="ECO:0008006" key="4">
    <source>
        <dbReference type="Google" id="ProtNLM"/>
    </source>
</evidence>
<dbReference type="Proteomes" id="UP000254573">
    <property type="component" value="Unassembled WGS sequence"/>
</dbReference>
<dbReference type="EMBL" id="UGSG01000001">
    <property type="protein sequence ID" value="SUA80631.1"/>
    <property type="molecule type" value="Genomic_DNA"/>
</dbReference>